<protein>
    <submittedName>
        <fullName evidence="1">Uncharacterized protein</fullName>
    </submittedName>
</protein>
<sequence length="41" mass="4748">MPHDLMLPIFHYLYLLTGSNNSFSTSYKIFLKLQLSSGIQK</sequence>
<dbReference type="AlphaFoldDB" id="A0A0E9XK62"/>
<reference evidence="1" key="2">
    <citation type="journal article" date="2015" name="Fish Shellfish Immunol.">
        <title>Early steps in the European eel (Anguilla anguilla)-Vibrio vulnificus interaction in the gills: Role of the RtxA13 toxin.</title>
        <authorList>
            <person name="Callol A."/>
            <person name="Pajuelo D."/>
            <person name="Ebbesson L."/>
            <person name="Teles M."/>
            <person name="MacKenzie S."/>
            <person name="Amaro C."/>
        </authorList>
    </citation>
    <scope>NUCLEOTIDE SEQUENCE</scope>
</reference>
<name>A0A0E9XK62_ANGAN</name>
<dbReference type="EMBL" id="GBXM01005450">
    <property type="protein sequence ID" value="JAI03128.1"/>
    <property type="molecule type" value="Transcribed_RNA"/>
</dbReference>
<proteinExistence type="predicted"/>
<organism evidence="1">
    <name type="scientific">Anguilla anguilla</name>
    <name type="common">European freshwater eel</name>
    <name type="synonym">Muraena anguilla</name>
    <dbReference type="NCBI Taxonomy" id="7936"/>
    <lineage>
        <taxon>Eukaryota</taxon>
        <taxon>Metazoa</taxon>
        <taxon>Chordata</taxon>
        <taxon>Craniata</taxon>
        <taxon>Vertebrata</taxon>
        <taxon>Euteleostomi</taxon>
        <taxon>Actinopterygii</taxon>
        <taxon>Neopterygii</taxon>
        <taxon>Teleostei</taxon>
        <taxon>Anguilliformes</taxon>
        <taxon>Anguillidae</taxon>
        <taxon>Anguilla</taxon>
    </lineage>
</organism>
<evidence type="ECO:0000313" key="1">
    <source>
        <dbReference type="EMBL" id="JAI03128.1"/>
    </source>
</evidence>
<accession>A0A0E9XK62</accession>
<reference evidence="1" key="1">
    <citation type="submission" date="2014-11" db="EMBL/GenBank/DDBJ databases">
        <authorList>
            <person name="Amaro Gonzalez C."/>
        </authorList>
    </citation>
    <scope>NUCLEOTIDE SEQUENCE</scope>
</reference>